<proteinExistence type="predicted"/>
<dbReference type="EMBL" id="LAZR01022127">
    <property type="protein sequence ID" value="KKL82949.1"/>
    <property type="molecule type" value="Genomic_DNA"/>
</dbReference>
<dbReference type="AlphaFoldDB" id="A0A0F9F995"/>
<sequence>MQRSARFRHISFLTVTLCFVLGAVIVVWGLKQNPLKIFTEQKVIKKEGRAESR</sequence>
<evidence type="ECO:0000256" key="1">
    <source>
        <dbReference type="SAM" id="Phobius"/>
    </source>
</evidence>
<feature type="transmembrane region" description="Helical" evidence="1">
    <location>
        <begin position="12"/>
        <end position="30"/>
    </location>
</feature>
<accession>A0A0F9F995</accession>
<keyword evidence="1" id="KW-1133">Transmembrane helix</keyword>
<evidence type="ECO:0000313" key="2">
    <source>
        <dbReference type="EMBL" id="KKL82949.1"/>
    </source>
</evidence>
<name>A0A0F9F995_9ZZZZ</name>
<gene>
    <name evidence="2" type="ORF">LCGC14_1979620</name>
</gene>
<reference evidence="2" key="1">
    <citation type="journal article" date="2015" name="Nature">
        <title>Complex archaea that bridge the gap between prokaryotes and eukaryotes.</title>
        <authorList>
            <person name="Spang A."/>
            <person name="Saw J.H."/>
            <person name="Jorgensen S.L."/>
            <person name="Zaremba-Niedzwiedzka K."/>
            <person name="Martijn J."/>
            <person name="Lind A.E."/>
            <person name="van Eijk R."/>
            <person name="Schleper C."/>
            <person name="Guy L."/>
            <person name="Ettema T.J."/>
        </authorList>
    </citation>
    <scope>NUCLEOTIDE SEQUENCE</scope>
</reference>
<feature type="non-terminal residue" evidence="2">
    <location>
        <position position="53"/>
    </location>
</feature>
<keyword evidence="1" id="KW-0472">Membrane</keyword>
<protein>
    <submittedName>
        <fullName evidence="2">Uncharacterized protein</fullName>
    </submittedName>
</protein>
<organism evidence="2">
    <name type="scientific">marine sediment metagenome</name>
    <dbReference type="NCBI Taxonomy" id="412755"/>
    <lineage>
        <taxon>unclassified sequences</taxon>
        <taxon>metagenomes</taxon>
        <taxon>ecological metagenomes</taxon>
    </lineage>
</organism>
<keyword evidence="1" id="KW-0812">Transmembrane</keyword>
<comment type="caution">
    <text evidence="2">The sequence shown here is derived from an EMBL/GenBank/DDBJ whole genome shotgun (WGS) entry which is preliminary data.</text>
</comment>